<dbReference type="EMBL" id="BPLR01017075">
    <property type="protein sequence ID" value="GIY88565.1"/>
    <property type="molecule type" value="Genomic_DNA"/>
</dbReference>
<organism evidence="1 2">
    <name type="scientific">Caerostris extrusa</name>
    <name type="common">Bark spider</name>
    <name type="synonym">Caerostris bankana</name>
    <dbReference type="NCBI Taxonomy" id="172846"/>
    <lineage>
        <taxon>Eukaryota</taxon>
        <taxon>Metazoa</taxon>
        <taxon>Ecdysozoa</taxon>
        <taxon>Arthropoda</taxon>
        <taxon>Chelicerata</taxon>
        <taxon>Arachnida</taxon>
        <taxon>Araneae</taxon>
        <taxon>Araneomorphae</taxon>
        <taxon>Entelegynae</taxon>
        <taxon>Araneoidea</taxon>
        <taxon>Araneidae</taxon>
        <taxon>Caerostris</taxon>
    </lineage>
</organism>
<accession>A0AAV4X323</accession>
<dbReference type="AlphaFoldDB" id="A0AAV4X323"/>
<name>A0AAV4X323_CAEEX</name>
<evidence type="ECO:0000313" key="1">
    <source>
        <dbReference type="EMBL" id="GIY88565.1"/>
    </source>
</evidence>
<keyword evidence="2" id="KW-1185">Reference proteome</keyword>
<dbReference type="Proteomes" id="UP001054945">
    <property type="component" value="Unassembled WGS sequence"/>
</dbReference>
<proteinExistence type="predicted"/>
<gene>
    <name evidence="1" type="ORF">CEXT_296171</name>
</gene>
<comment type="caution">
    <text evidence="1">The sequence shown here is derived from an EMBL/GenBank/DDBJ whole genome shotgun (WGS) entry which is preliminary data.</text>
</comment>
<evidence type="ECO:0000313" key="2">
    <source>
        <dbReference type="Proteomes" id="UP001054945"/>
    </source>
</evidence>
<protein>
    <submittedName>
        <fullName evidence="1">Uncharacterized protein</fullName>
    </submittedName>
</protein>
<sequence>MKNNESFIQEVTVLQVKHSESQAVRFAGHNKVGSVLSRQTDRHEVWRFFYSSFYDHEGSISVKKPIPFYEVSSTVKALK</sequence>
<reference evidence="1 2" key="1">
    <citation type="submission" date="2021-06" db="EMBL/GenBank/DDBJ databases">
        <title>Caerostris extrusa draft genome.</title>
        <authorList>
            <person name="Kono N."/>
            <person name="Arakawa K."/>
        </authorList>
    </citation>
    <scope>NUCLEOTIDE SEQUENCE [LARGE SCALE GENOMIC DNA]</scope>
</reference>